<evidence type="ECO:0000313" key="12">
    <source>
        <dbReference type="Proteomes" id="UP001177258"/>
    </source>
</evidence>
<evidence type="ECO:0000256" key="1">
    <source>
        <dbReference type="ARBA" id="ARBA00001526"/>
    </source>
</evidence>
<keyword evidence="9" id="KW-0964">Secreted</keyword>
<dbReference type="Proteomes" id="UP001177258">
    <property type="component" value="Unassembled WGS sequence"/>
</dbReference>
<evidence type="ECO:0000256" key="5">
    <source>
        <dbReference type="ARBA" id="ARBA00022801"/>
    </source>
</evidence>
<proteinExistence type="inferred from homology"/>
<dbReference type="InterPro" id="IPR006597">
    <property type="entry name" value="Sel1-like"/>
</dbReference>
<keyword evidence="4" id="KW-0677">Repeat</keyword>
<keyword evidence="5 9" id="KW-0378">Hydrolase</keyword>
<organism evidence="11 12">
    <name type="scientific">Helicobacter cappadocius</name>
    <dbReference type="NCBI Taxonomy" id="3063998"/>
    <lineage>
        <taxon>Bacteria</taxon>
        <taxon>Pseudomonadati</taxon>
        <taxon>Campylobacterota</taxon>
        <taxon>Epsilonproteobacteria</taxon>
        <taxon>Campylobacterales</taxon>
        <taxon>Helicobacteraceae</taxon>
        <taxon>Helicobacter</taxon>
    </lineage>
</organism>
<dbReference type="SUPFAM" id="SSF81901">
    <property type="entry name" value="HCP-like"/>
    <property type="match status" value="2"/>
</dbReference>
<dbReference type="Proteomes" id="UP001240777">
    <property type="component" value="Unassembled WGS sequence"/>
</dbReference>
<evidence type="ECO:0000256" key="6">
    <source>
        <dbReference type="ARBA" id="ARBA00022803"/>
    </source>
</evidence>
<keyword evidence="13" id="KW-1185">Reference proteome</keyword>
<dbReference type="PANTHER" id="PTHR13891">
    <property type="entry name" value="CYTOCHROME C OXIDASE ASSEMBLY FACTOR 7"/>
    <property type="match status" value="1"/>
</dbReference>
<dbReference type="EMBL" id="JAUPEV010000003">
    <property type="protein sequence ID" value="MDO7252835.1"/>
    <property type="molecule type" value="Genomic_DNA"/>
</dbReference>
<evidence type="ECO:0000256" key="8">
    <source>
        <dbReference type="ARBA" id="ARBA00023251"/>
    </source>
</evidence>
<name>A0AA90PYH9_9HELI</name>
<dbReference type="PANTHER" id="PTHR13891:SF1">
    <property type="entry name" value="CYTOCHROME C OXIDASE ASSEMBLY FACTOR 7"/>
    <property type="match status" value="1"/>
</dbReference>
<dbReference type="RefSeq" id="WP_305516681.1">
    <property type="nucleotide sequence ID" value="NZ_JAUPEV010000003.1"/>
</dbReference>
<evidence type="ECO:0000313" key="13">
    <source>
        <dbReference type="Proteomes" id="UP001240777"/>
    </source>
</evidence>
<keyword evidence="7" id="KW-1015">Disulfide bond</keyword>
<evidence type="ECO:0000256" key="7">
    <source>
        <dbReference type="ARBA" id="ARBA00023157"/>
    </source>
</evidence>
<reference evidence="11 13" key="1">
    <citation type="submission" date="2023-07" db="EMBL/GenBank/DDBJ databases">
        <title>Unpublished Manusciprt.</title>
        <authorList>
            <person name="Aydin F."/>
            <person name="Tarhane S."/>
            <person name="Saticioglu I.B."/>
            <person name="Karakaya E."/>
            <person name="Abay S."/>
            <person name="Guran O."/>
            <person name="Bozkurt E."/>
            <person name="Uzum N."/>
            <person name="Olgun K."/>
            <person name="Jablonski D."/>
        </authorList>
    </citation>
    <scope>NUCLEOTIDE SEQUENCE</scope>
    <source>
        <strain evidence="13">faydin-H75</strain>
        <strain evidence="11">Faydin-H76</strain>
    </source>
</reference>
<sequence>MKKLFFSLLLLGVFFYGCSDPIKPQKGDTQEISDLKSNCGAGDLESCANLGVKYALGQDIKKDLGAAKDLFEKSCKGDNPTGCYNMGVIDRDKKDYKQAIKKFQDSCDKNFSQACYSVGVMYKNAEGVDQDLDKSAELFSKACDLDNAYGCLDACAFYKDDAQGDRALPMCQKACELGNGAGCFNASDLYFTKYKNIKSTIAYSERGCELGVGLSCSNLGFLYAEGKAIHQDVNKAMDYFKKACDLGIKDACDNYETLQSHLNKNSKSNKKDVGDSKKK</sequence>
<dbReference type="InterPro" id="IPR011990">
    <property type="entry name" value="TPR-like_helical_dom_sf"/>
</dbReference>
<reference evidence="10 12" key="3">
    <citation type="journal article" date="2024" name="Syst. Appl. Microbiol.">
        <title>Helicobacter cappadocius sp. nov., from lizards: The first psychrotrophic Helicobacter species.</title>
        <authorList>
            <person name="Aydin F."/>
            <person name="Tarhane S."/>
            <person name="Karakaya E."/>
            <person name="Abay S."/>
            <person name="Kayman T."/>
            <person name="Guran O."/>
            <person name="Bozkurt E."/>
            <person name="Uzum N."/>
            <person name="Avci A."/>
            <person name="Olgun K."/>
            <person name="Jablonski D."/>
            <person name="Guran C."/>
            <person name="Burcin Saticioglu I."/>
        </authorList>
    </citation>
    <scope>NUCLEOTIDE SEQUENCE [LARGE SCALE GENOMIC DNA]</scope>
    <source>
        <strain evidence="10">Faydin-H75</strain>
        <strain evidence="12">faydin-H76</strain>
    </source>
</reference>
<reference evidence="10" key="2">
    <citation type="submission" date="2023-07" db="EMBL/GenBank/DDBJ databases">
        <authorList>
            <person name="Aydin F."/>
            <person name="Tarhane S."/>
            <person name="Saticioglu I.B."/>
            <person name="Karakaya E."/>
            <person name="Abay S."/>
            <person name="Guran O."/>
            <person name="Bozkurt E."/>
            <person name="Uzum N."/>
            <person name="Olgun K."/>
            <person name="Jablonski D."/>
        </authorList>
    </citation>
    <scope>NUCLEOTIDE SEQUENCE</scope>
    <source>
        <strain evidence="10">Faydin-H75</strain>
    </source>
</reference>
<comment type="similarity">
    <text evidence="2 9">Belongs to the hcp beta-lactamase family.</text>
</comment>
<evidence type="ECO:0000256" key="2">
    <source>
        <dbReference type="ARBA" id="ARBA00008486"/>
    </source>
</evidence>
<comment type="catalytic activity">
    <reaction evidence="1 9">
        <text>a beta-lactam + H2O = a substituted beta-amino acid</text>
        <dbReference type="Rhea" id="RHEA:20401"/>
        <dbReference type="ChEBI" id="CHEBI:15377"/>
        <dbReference type="ChEBI" id="CHEBI:35627"/>
        <dbReference type="ChEBI" id="CHEBI:140347"/>
        <dbReference type="EC" id="3.5.2.6"/>
    </reaction>
</comment>
<evidence type="ECO:0000313" key="11">
    <source>
        <dbReference type="EMBL" id="MDP2538878.1"/>
    </source>
</evidence>
<dbReference type="Gene3D" id="1.25.40.10">
    <property type="entry name" value="Tetratricopeptide repeat domain"/>
    <property type="match status" value="3"/>
</dbReference>
<gene>
    <name evidence="10" type="ORF">Q5I04_02765</name>
    <name evidence="11" type="ORF">Q5I06_03695</name>
</gene>
<keyword evidence="6" id="KW-0802">TPR repeat</keyword>
<dbReference type="EMBL" id="JAUYZK010000004">
    <property type="protein sequence ID" value="MDP2538878.1"/>
    <property type="molecule type" value="Genomic_DNA"/>
</dbReference>
<dbReference type="GO" id="GO:0005576">
    <property type="term" value="C:extracellular region"/>
    <property type="evidence" value="ECO:0007669"/>
    <property type="project" value="UniProtKB-SubCell"/>
</dbReference>
<dbReference type="AlphaFoldDB" id="A0AA90PYH9"/>
<comment type="subcellular location">
    <subcellularLocation>
        <location evidence="9">Secreted</location>
    </subcellularLocation>
</comment>
<dbReference type="GO" id="GO:0008800">
    <property type="term" value="F:beta-lactamase activity"/>
    <property type="evidence" value="ECO:0007669"/>
    <property type="project" value="UniProtKB-UniRule"/>
</dbReference>
<comment type="function">
    <text evidence="9">Hydrolyzes 6-aminopenicillinic acid and 7-aminocephalosporanic acid (ACA) derivatives.</text>
</comment>
<dbReference type="GO" id="GO:0046677">
    <property type="term" value="P:response to antibiotic"/>
    <property type="evidence" value="ECO:0007669"/>
    <property type="project" value="UniProtKB-KW"/>
</dbReference>
<dbReference type="Pfam" id="PF08238">
    <property type="entry name" value="Sel1"/>
    <property type="match status" value="3"/>
</dbReference>
<accession>A0AA90PYH9</accession>
<evidence type="ECO:0000313" key="10">
    <source>
        <dbReference type="EMBL" id="MDO7252835.1"/>
    </source>
</evidence>
<keyword evidence="8" id="KW-0046">Antibiotic resistance</keyword>
<evidence type="ECO:0000256" key="4">
    <source>
        <dbReference type="ARBA" id="ARBA00022737"/>
    </source>
</evidence>
<evidence type="ECO:0000256" key="3">
    <source>
        <dbReference type="ARBA" id="ARBA00012865"/>
    </source>
</evidence>
<dbReference type="PROSITE" id="PS51257">
    <property type="entry name" value="PROKAR_LIPOPROTEIN"/>
    <property type="match status" value="1"/>
</dbReference>
<comment type="caution">
    <text evidence="11">The sequence shown here is derived from an EMBL/GenBank/DDBJ whole genome shotgun (WGS) entry which is preliminary data.</text>
</comment>
<evidence type="ECO:0000256" key="9">
    <source>
        <dbReference type="RuleBase" id="RU366075"/>
    </source>
</evidence>
<dbReference type="InterPro" id="IPR040239">
    <property type="entry name" value="HcpB-like"/>
</dbReference>
<protein>
    <recommendedName>
        <fullName evidence="3 9">Beta-lactamase</fullName>
        <ecNumber evidence="3 9">3.5.2.6</ecNumber>
    </recommendedName>
</protein>
<dbReference type="EC" id="3.5.2.6" evidence="3 9"/>
<dbReference type="SMART" id="SM00671">
    <property type="entry name" value="SEL1"/>
    <property type="match status" value="5"/>
</dbReference>